<evidence type="ECO:0000313" key="2">
    <source>
        <dbReference type="EnsemblPlants" id="AET02975"/>
    </source>
</evidence>
<name>G7LCV0_MEDTR</name>
<dbReference type="EnsemblPlants" id="AET02975">
    <property type="protein sequence ID" value="AET02975"/>
    <property type="gene ID" value="MTR_8g059780"/>
</dbReference>
<organism evidence="1 3">
    <name type="scientific">Medicago truncatula</name>
    <name type="common">Barrel medic</name>
    <name type="synonym">Medicago tribuloides</name>
    <dbReference type="NCBI Taxonomy" id="3880"/>
    <lineage>
        <taxon>Eukaryota</taxon>
        <taxon>Viridiplantae</taxon>
        <taxon>Streptophyta</taxon>
        <taxon>Embryophyta</taxon>
        <taxon>Tracheophyta</taxon>
        <taxon>Spermatophyta</taxon>
        <taxon>Magnoliopsida</taxon>
        <taxon>eudicotyledons</taxon>
        <taxon>Gunneridae</taxon>
        <taxon>Pentapetalae</taxon>
        <taxon>rosids</taxon>
        <taxon>fabids</taxon>
        <taxon>Fabales</taxon>
        <taxon>Fabaceae</taxon>
        <taxon>Papilionoideae</taxon>
        <taxon>50 kb inversion clade</taxon>
        <taxon>NPAAA clade</taxon>
        <taxon>Hologalegina</taxon>
        <taxon>IRL clade</taxon>
        <taxon>Trifolieae</taxon>
        <taxon>Medicago</taxon>
    </lineage>
</organism>
<evidence type="ECO:0000313" key="1">
    <source>
        <dbReference type="EMBL" id="AET02975.1"/>
    </source>
</evidence>
<proteinExistence type="predicted"/>
<dbReference type="PaxDb" id="3880-AET02975"/>
<protein>
    <submittedName>
        <fullName evidence="1 2">Uncharacterized protein</fullName>
    </submittedName>
</protein>
<accession>G7LCV0</accession>
<dbReference type="AlphaFoldDB" id="G7LCV0"/>
<sequence>MANPVEVNFVLLSDQESESNRLHRQDRRVLIHFLALKRLDKHIERKEPRPKNGALDLVGTERRVRAAHEPAEGGVDSAAGL</sequence>
<gene>
    <name evidence="1" type="ordered locus">MTR_8g059780</name>
</gene>
<dbReference type="Proteomes" id="UP000002051">
    <property type="component" value="Chromosome 8"/>
</dbReference>
<dbReference type="HOGENOM" id="CLU_2577540_0_0_1"/>
<reference evidence="1 3" key="1">
    <citation type="journal article" date="2011" name="Nature">
        <title>The Medicago genome provides insight into the evolution of rhizobial symbioses.</title>
        <authorList>
            <person name="Young N.D."/>
            <person name="Debelle F."/>
            <person name="Oldroyd G.E."/>
            <person name="Geurts R."/>
            <person name="Cannon S.B."/>
            <person name="Udvardi M.K."/>
            <person name="Benedito V.A."/>
            <person name="Mayer K.F."/>
            <person name="Gouzy J."/>
            <person name="Schoof H."/>
            <person name="Van de Peer Y."/>
            <person name="Proost S."/>
            <person name="Cook D.R."/>
            <person name="Meyers B.C."/>
            <person name="Spannagl M."/>
            <person name="Cheung F."/>
            <person name="De Mita S."/>
            <person name="Krishnakumar V."/>
            <person name="Gundlach H."/>
            <person name="Zhou S."/>
            <person name="Mudge J."/>
            <person name="Bharti A.K."/>
            <person name="Murray J.D."/>
            <person name="Naoumkina M.A."/>
            <person name="Rosen B."/>
            <person name="Silverstein K.A."/>
            <person name="Tang H."/>
            <person name="Rombauts S."/>
            <person name="Zhao P.X."/>
            <person name="Zhou P."/>
            <person name="Barbe V."/>
            <person name="Bardou P."/>
            <person name="Bechner M."/>
            <person name="Bellec A."/>
            <person name="Berger A."/>
            <person name="Berges H."/>
            <person name="Bidwell S."/>
            <person name="Bisseling T."/>
            <person name="Choisne N."/>
            <person name="Couloux A."/>
            <person name="Denny R."/>
            <person name="Deshpande S."/>
            <person name="Dai X."/>
            <person name="Doyle J.J."/>
            <person name="Dudez A.M."/>
            <person name="Farmer A.D."/>
            <person name="Fouteau S."/>
            <person name="Franken C."/>
            <person name="Gibelin C."/>
            <person name="Gish J."/>
            <person name="Goldstein S."/>
            <person name="Gonzalez A.J."/>
            <person name="Green P.J."/>
            <person name="Hallab A."/>
            <person name="Hartog M."/>
            <person name="Hua A."/>
            <person name="Humphray S.J."/>
            <person name="Jeong D.H."/>
            <person name="Jing Y."/>
            <person name="Jocker A."/>
            <person name="Kenton S.M."/>
            <person name="Kim D.J."/>
            <person name="Klee K."/>
            <person name="Lai H."/>
            <person name="Lang C."/>
            <person name="Lin S."/>
            <person name="Macmil S.L."/>
            <person name="Magdelenat G."/>
            <person name="Matthews L."/>
            <person name="McCorrison J."/>
            <person name="Monaghan E.L."/>
            <person name="Mun J.H."/>
            <person name="Najar F.Z."/>
            <person name="Nicholson C."/>
            <person name="Noirot C."/>
            <person name="O'Bleness M."/>
            <person name="Paule C.R."/>
            <person name="Poulain J."/>
            <person name="Prion F."/>
            <person name="Qin B."/>
            <person name="Qu C."/>
            <person name="Retzel E.F."/>
            <person name="Riddle C."/>
            <person name="Sallet E."/>
            <person name="Samain S."/>
            <person name="Samson N."/>
            <person name="Sanders I."/>
            <person name="Saurat O."/>
            <person name="Scarpelli C."/>
            <person name="Schiex T."/>
            <person name="Segurens B."/>
            <person name="Severin A.J."/>
            <person name="Sherrier D.J."/>
            <person name="Shi R."/>
            <person name="Sims S."/>
            <person name="Singer S.R."/>
            <person name="Sinharoy S."/>
            <person name="Sterck L."/>
            <person name="Viollet A."/>
            <person name="Wang B.B."/>
            <person name="Wang K."/>
            <person name="Wang M."/>
            <person name="Wang X."/>
            <person name="Warfsmann J."/>
            <person name="Weissenbach J."/>
            <person name="White D.D."/>
            <person name="White J.D."/>
            <person name="Wiley G.B."/>
            <person name="Wincker P."/>
            <person name="Xing Y."/>
            <person name="Yang L."/>
            <person name="Yao Z."/>
            <person name="Ying F."/>
            <person name="Zhai J."/>
            <person name="Zhou L."/>
            <person name="Zuber A."/>
            <person name="Denarie J."/>
            <person name="Dixon R.A."/>
            <person name="May G.D."/>
            <person name="Schwartz D.C."/>
            <person name="Rogers J."/>
            <person name="Quetier F."/>
            <person name="Town C.D."/>
            <person name="Roe B.A."/>
        </authorList>
    </citation>
    <scope>NUCLEOTIDE SEQUENCE [LARGE SCALE GENOMIC DNA]</scope>
    <source>
        <strain evidence="1">A17</strain>
        <strain evidence="2 3">cv. Jemalong A17</strain>
    </source>
</reference>
<dbReference type="EMBL" id="CM001224">
    <property type="protein sequence ID" value="AET02975.1"/>
    <property type="molecule type" value="Genomic_DNA"/>
</dbReference>
<reference evidence="2" key="3">
    <citation type="submission" date="2015-04" db="UniProtKB">
        <authorList>
            <consortium name="EnsemblPlants"/>
        </authorList>
    </citation>
    <scope>IDENTIFICATION</scope>
    <source>
        <strain evidence="2">cv. Jemalong A17</strain>
    </source>
</reference>
<evidence type="ECO:0000313" key="3">
    <source>
        <dbReference type="Proteomes" id="UP000002051"/>
    </source>
</evidence>
<keyword evidence="3" id="KW-1185">Reference proteome</keyword>
<reference evidence="1 3" key="2">
    <citation type="journal article" date="2014" name="BMC Genomics">
        <title>An improved genome release (version Mt4.0) for the model legume Medicago truncatula.</title>
        <authorList>
            <person name="Tang H."/>
            <person name="Krishnakumar V."/>
            <person name="Bidwell S."/>
            <person name="Rosen B."/>
            <person name="Chan A."/>
            <person name="Zhou S."/>
            <person name="Gentzbittel L."/>
            <person name="Childs K.L."/>
            <person name="Yandell M."/>
            <person name="Gundlach H."/>
            <person name="Mayer K.F."/>
            <person name="Schwartz D.C."/>
            <person name="Town C.D."/>
        </authorList>
    </citation>
    <scope>GENOME REANNOTATION</scope>
    <source>
        <strain evidence="2 3">cv. Jemalong A17</strain>
    </source>
</reference>